<gene>
    <name evidence="1" type="ORF">OXD698_LOCUS49343</name>
</gene>
<protein>
    <submittedName>
        <fullName evidence="1">Uncharacterized protein</fullName>
    </submittedName>
</protein>
<dbReference type="AlphaFoldDB" id="A0A820LR29"/>
<dbReference type="EMBL" id="CAJOAZ010022000">
    <property type="protein sequence ID" value="CAF4361654.1"/>
    <property type="molecule type" value="Genomic_DNA"/>
</dbReference>
<dbReference type="Proteomes" id="UP000663844">
    <property type="component" value="Unassembled WGS sequence"/>
</dbReference>
<proteinExistence type="predicted"/>
<accession>A0A820LR29</accession>
<comment type="caution">
    <text evidence="1">The sequence shown here is derived from an EMBL/GenBank/DDBJ whole genome shotgun (WGS) entry which is preliminary data.</text>
</comment>
<feature type="non-terminal residue" evidence="1">
    <location>
        <position position="39"/>
    </location>
</feature>
<name>A0A820LR29_9BILA</name>
<evidence type="ECO:0000313" key="1">
    <source>
        <dbReference type="EMBL" id="CAF4361654.1"/>
    </source>
</evidence>
<organism evidence="1 2">
    <name type="scientific">Adineta steineri</name>
    <dbReference type="NCBI Taxonomy" id="433720"/>
    <lineage>
        <taxon>Eukaryota</taxon>
        <taxon>Metazoa</taxon>
        <taxon>Spiralia</taxon>
        <taxon>Gnathifera</taxon>
        <taxon>Rotifera</taxon>
        <taxon>Eurotatoria</taxon>
        <taxon>Bdelloidea</taxon>
        <taxon>Adinetida</taxon>
        <taxon>Adinetidae</taxon>
        <taxon>Adineta</taxon>
    </lineage>
</organism>
<sequence>MEETTRLIQPFLDGYIDKSAVEDNILDGPLFSVTPRLGY</sequence>
<reference evidence="1" key="1">
    <citation type="submission" date="2021-02" db="EMBL/GenBank/DDBJ databases">
        <authorList>
            <person name="Nowell W R."/>
        </authorList>
    </citation>
    <scope>NUCLEOTIDE SEQUENCE</scope>
</reference>
<evidence type="ECO:0000313" key="2">
    <source>
        <dbReference type="Proteomes" id="UP000663844"/>
    </source>
</evidence>